<organism evidence="1 2">
    <name type="scientific">Paralvinella palmiformis</name>
    <dbReference type="NCBI Taxonomy" id="53620"/>
    <lineage>
        <taxon>Eukaryota</taxon>
        <taxon>Metazoa</taxon>
        <taxon>Spiralia</taxon>
        <taxon>Lophotrochozoa</taxon>
        <taxon>Annelida</taxon>
        <taxon>Polychaeta</taxon>
        <taxon>Sedentaria</taxon>
        <taxon>Canalipalpata</taxon>
        <taxon>Terebellida</taxon>
        <taxon>Terebelliformia</taxon>
        <taxon>Alvinellidae</taxon>
        <taxon>Paralvinella</taxon>
    </lineage>
</organism>
<sequence length="103" mass="11561">MSVTKDDFIAKWQELHVEGYHLLNGDNQPTGQCKAEKHADIIRNTMCHLQFANLCNVTSSTCTNHMFLKYADVYGTLIDSPLTGNGLDNFAELVLSQNESRLN</sequence>
<evidence type="ECO:0000313" key="1">
    <source>
        <dbReference type="EMBL" id="KAK2160006.1"/>
    </source>
</evidence>
<evidence type="ECO:0000313" key="2">
    <source>
        <dbReference type="Proteomes" id="UP001208570"/>
    </source>
</evidence>
<protein>
    <submittedName>
        <fullName evidence="1">Uncharacterized protein</fullName>
    </submittedName>
</protein>
<gene>
    <name evidence="1" type="ORF">LSH36_142g07051</name>
</gene>
<reference evidence="1" key="1">
    <citation type="journal article" date="2023" name="Mol. Biol. Evol.">
        <title>Third-Generation Sequencing Reveals the Adaptive Role of the Epigenome in Three Deep-Sea Polychaetes.</title>
        <authorList>
            <person name="Perez M."/>
            <person name="Aroh O."/>
            <person name="Sun Y."/>
            <person name="Lan Y."/>
            <person name="Juniper S.K."/>
            <person name="Young C.R."/>
            <person name="Angers B."/>
            <person name="Qian P.Y."/>
        </authorList>
    </citation>
    <scope>NUCLEOTIDE SEQUENCE</scope>
    <source>
        <strain evidence="1">P08H-3</strain>
    </source>
</reference>
<comment type="caution">
    <text evidence="1">The sequence shown here is derived from an EMBL/GenBank/DDBJ whole genome shotgun (WGS) entry which is preliminary data.</text>
</comment>
<dbReference type="AlphaFoldDB" id="A0AAD9JVI4"/>
<feature type="non-terminal residue" evidence="1">
    <location>
        <position position="1"/>
    </location>
</feature>
<name>A0AAD9JVI4_9ANNE</name>
<proteinExistence type="predicted"/>
<keyword evidence="2" id="KW-1185">Reference proteome</keyword>
<dbReference type="EMBL" id="JAODUP010000142">
    <property type="protein sequence ID" value="KAK2160006.1"/>
    <property type="molecule type" value="Genomic_DNA"/>
</dbReference>
<accession>A0AAD9JVI4</accession>
<dbReference type="Proteomes" id="UP001208570">
    <property type="component" value="Unassembled WGS sequence"/>
</dbReference>